<sequence>MTTNGIPSTDLAVDAPLPLPAQSVDIPGVTSIPRLIYGTAWKADRTARLVTDALSAGFRAIDTAAQPSHYREDLVGAGLRAYLSSPGCPVTRSSLYIQTKFTPTQLWSPNLPTPLPYDPSAPIEAQIRSSLFSSLAHLSHLPSTEHANQQPQGAHGAGEGAQDAPYLDALILHTPLATHAETLRAWRVMEQFAPHPVRRLGISNVFRLEDIDHLVTNATIKPSFVQNRFYPDTSHDRGIRALCRHHGIIYQSFWTLTANARLLRSAPVDCVASAAAVPVEVALYAFVLALGHNCVLDGTSRRDHMRADLDGLRSVAAWSATEEGRAPWREHLAAFRGIIDDMF</sequence>
<accession>A0A3N2Q0L7</accession>
<dbReference type="OrthoDB" id="5357513at2759"/>
<dbReference type="Proteomes" id="UP000272025">
    <property type="component" value="Unassembled WGS sequence"/>
</dbReference>
<dbReference type="EMBL" id="ML119052">
    <property type="protein sequence ID" value="ROT40280.1"/>
    <property type="molecule type" value="Genomic_DNA"/>
</dbReference>
<gene>
    <name evidence="1" type="ORF">SODALDRAFT_329982</name>
</gene>
<dbReference type="Gene3D" id="3.20.20.100">
    <property type="entry name" value="NADP-dependent oxidoreductase domain"/>
    <property type="match status" value="1"/>
</dbReference>
<dbReference type="PANTHER" id="PTHR43827:SF8">
    <property type="entry name" value="ALDO_KETO REDUCTASE FAMILY PROTEIN"/>
    <property type="match status" value="1"/>
</dbReference>
<reference evidence="1 2" key="1">
    <citation type="journal article" date="2018" name="Mol. Ecol.">
        <title>The obligate alkalophilic soda-lake fungus Sodiomyces alkalinus has shifted to a protein diet.</title>
        <authorList>
            <person name="Grum-Grzhimaylo A.A."/>
            <person name="Falkoski D.L."/>
            <person name="van den Heuvel J."/>
            <person name="Valero-Jimenez C.A."/>
            <person name="Min B."/>
            <person name="Choi I.G."/>
            <person name="Lipzen A."/>
            <person name="Daum C.G."/>
            <person name="Aanen D.K."/>
            <person name="Tsang A."/>
            <person name="Henrissat B."/>
            <person name="Bilanenko E.N."/>
            <person name="de Vries R.P."/>
            <person name="van Kan J.A.L."/>
            <person name="Grigoriev I.V."/>
            <person name="Debets A.J.M."/>
        </authorList>
    </citation>
    <scope>NUCLEOTIDE SEQUENCE [LARGE SCALE GENOMIC DNA]</scope>
    <source>
        <strain evidence="1 2">F11</strain>
    </source>
</reference>
<organism evidence="1 2">
    <name type="scientific">Sodiomyces alkalinus (strain CBS 110278 / VKM F-3762 / F11)</name>
    <name type="common">Alkaliphilic filamentous fungus</name>
    <dbReference type="NCBI Taxonomy" id="1314773"/>
    <lineage>
        <taxon>Eukaryota</taxon>
        <taxon>Fungi</taxon>
        <taxon>Dikarya</taxon>
        <taxon>Ascomycota</taxon>
        <taxon>Pezizomycotina</taxon>
        <taxon>Sordariomycetes</taxon>
        <taxon>Hypocreomycetidae</taxon>
        <taxon>Glomerellales</taxon>
        <taxon>Plectosphaerellaceae</taxon>
        <taxon>Sodiomyces</taxon>
    </lineage>
</organism>
<dbReference type="InterPro" id="IPR020471">
    <property type="entry name" value="AKR"/>
</dbReference>
<dbReference type="PANTHER" id="PTHR43827">
    <property type="entry name" value="2,5-DIKETO-D-GLUCONIC ACID REDUCTASE"/>
    <property type="match status" value="1"/>
</dbReference>
<dbReference type="RefSeq" id="XP_028468086.1">
    <property type="nucleotide sequence ID" value="XM_028611096.1"/>
</dbReference>
<proteinExistence type="predicted"/>
<dbReference type="STRING" id="1314773.A0A3N2Q0L7"/>
<dbReference type="GO" id="GO:0016491">
    <property type="term" value="F:oxidoreductase activity"/>
    <property type="evidence" value="ECO:0007669"/>
    <property type="project" value="InterPro"/>
</dbReference>
<dbReference type="SUPFAM" id="SSF51430">
    <property type="entry name" value="NAD(P)-linked oxidoreductase"/>
    <property type="match status" value="1"/>
</dbReference>
<keyword evidence="2" id="KW-1185">Reference proteome</keyword>
<evidence type="ECO:0000313" key="2">
    <source>
        <dbReference type="Proteomes" id="UP000272025"/>
    </source>
</evidence>
<protein>
    <submittedName>
        <fullName evidence="1">Aldo/keto reductase</fullName>
    </submittedName>
</protein>
<name>A0A3N2Q0L7_SODAK</name>
<dbReference type="GeneID" id="39579574"/>
<dbReference type="AlphaFoldDB" id="A0A3N2Q0L7"/>
<dbReference type="InterPro" id="IPR036812">
    <property type="entry name" value="NAD(P)_OxRdtase_dom_sf"/>
</dbReference>
<evidence type="ECO:0000313" key="1">
    <source>
        <dbReference type="EMBL" id="ROT40280.1"/>
    </source>
</evidence>